<dbReference type="AlphaFoldDB" id="A0A8R2JRH8"/>
<dbReference type="RefSeq" id="XP_029344949.1">
    <property type="nucleotide sequence ID" value="XM_029489089.1"/>
</dbReference>
<dbReference type="Pfam" id="PF05186">
    <property type="entry name" value="Dpy-30"/>
    <property type="match status" value="1"/>
</dbReference>
<keyword evidence="2" id="KW-1185">Reference proteome</keyword>
<protein>
    <submittedName>
        <fullName evidence="1">Uncharacterized protein</fullName>
    </submittedName>
</protein>
<evidence type="ECO:0000313" key="2">
    <source>
        <dbReference type="Proteomes" id="UP000007819"/>
    </source>
</evidence>
<evidence type="ECO:0000313" key="1">
    <source>
        <dbReference type="EnsemblMetazoa" id="XP_029344949.1"/>
    </source>
</evidence>
<dbReference type="KEGG" id="api:100571216"/>
<accession>A0A8R2JRH8</accession>
<proteinExistence type="predicted"/>
<dbReference type="EnsemblMetazoa" id="XM_029489089.1">
    <property type="protein sequence ID" value="XP_029344949.1"/>
    <property type="gene ID" value="LOC100571216"/>
</dbReference>
<dbReference type="GeneID" id="100571216"/>
<organism evidence="1 2">
    <name type="scientific">Acyrthosiphon pisum</name>
    <name type="common">Pea aphid</name>
    <dbReference type="NCBI Taxonomy" id="7029"/>
    <lineage>
        <taxon>Eukaryota</taxon>
        <taxon>Metazoa</taxon>
        <taxon>Ecdysozoa</taxon>
        <taxon>Arthropoda</taxon>
        <taxon>Hexapoda</taxon>
        <taxon>Insecta</taxon>
        <taxon>Pterygota</taxon>
        <taxon>Neoptera</taxon>
        <taxon>Paraneoptera</taxon>
        <taxon>Hemiptera</taxon>
        <taxon>Sternorrhyncha</taxon>
        <taxon>Aphidomorpha</taxon>
        <taxon>Aphidoidea</taxon>
        <taxon>Aphididae</taxon>
        <taxon>Macrosiphini</taxon>
        <taxon>Acyrthosiphon</taxon>
    </lineage>
</organism>
<sequence>MDRSCNSSGKLLSVVMSASQFSAEDREYLIKAIGKPLTSGLKEIIKRRPSNPTLYLAEHLTNHYDDPQLDQESGVLQPRVQTQGIIDGDQPLVSENMFRPWDVFSNYQPEFKKISRVRRLENTIIFIIERTALHYAMSVDQVETMSTILIGSGANRIAKDLKQDFYAKIF</sequence>
<name>A0A8R2JRH8_ACYPI</name>
<dbReference type="InterPro" id="IPR007858">
    <property type="entry name" value="Dpy-30_motif"/>
</dbReference>
<reference evidence="1" key="2">
    <citation type="submission" date="2022-06" db="UniProtKB">
        <authorList>
            <consortium name="EnsemblMetazoa"/>
        </authorList>
    </citation>
    <scope>IDENTIFICATION</scope>
</reference>
<dbReference type="Proteomes" id="UP000007819">
    <property type="component" value="Chromosome A2"/>
</dbReference>
<dbReference type="CDD" id="cd22958">
    <property type="entry name" value="DD_DPY30_SDC1-like"/>
    <property type="match status" value="1"/>
</dbReference>
<dbReference type="Gene3D" id="1.20.890.10">
    <property type="entry name" value="cAMP-dependent protein kinase regulatory subunit, dimerization-anchoring domain"/>
    <property type="match status" value="1"/>
</dbReference>
<dbReference type="OrthoDB" id="432281at2759"/>
<reference evidence="2" key="1">
    <citation type="submission" date="2010-06" db="EMBL/GenBank/DDBJ databases">
        <authorList>
            <person name="Jiang H."/>
            <person name="Abraham K."/>
            <person name="Ali S."/>
            <person name="Alsbrooks S.L."/>
            <person name="Anim B.N."/>
            <person name="Anosike U.S."/>
            <person name="Attaway T."/>
            <person name="Bandaranaike D.P."/>
            <person name="Battles P.K."/>
            <person name="Bell S.N."/>
            <person name="Bell A.V."/>
            <person name="Beltran B."/>
            <person name="Bickham C."/>
            <person name="Bustamante Y."/>
            <person name="Caleb T."/>
            <person name="Canada A."/>
            <person name="Cardenas V."/>
            <person name="Carter K."/>
            <person name="Chacko J."/>
            <person name="Chandrabose M.N."/>
            <person name="Chavez D."/>
            <person name="Chavez A."/>
            <person name="Chen L."/>
            <person name="Chu H.-S."/>
            <person name="Claassen K.J."/>
            <person name="Cockrell R."/>
            <person name="Collins M."/>
            <person name="Cooper J.A."/>
            <person name="Cree A."/>
            <person name="Curry S.M."/>
            <person name="Da Y."/>
            <person name="Dao M.D."/>
            <person name="Das B."/>
            <person name="Davila M.-L."/>
            <person name="Davy-Carroll L."/>
            <person name="Denson S."/>
            <person name="Dinh H."/>
            <person name="Ebong V.E."/>
            <person name="Edwards J.R."/>
            <person name="Egan A."/>
            <person name="El-Daye J."/>
            <person name="Escobedo L."/>
            <person name="Fernandez S."/>
            <person name="Fernando P.R."/>
            <person name="Flagg N."/>
            <person name="Forbes L.D."/>
            <person name="Fowler R.G."/>
            <person name="Fu Q."/>
            <person name="Gabisi R.A."/>
            <person name="Ganer J."/>
            <person name="Garbino Pronczuk A."/>
            <person name="Garcia R.M."/>
            <person name="Garner T."/>
            <person name="Garrett T.E."/>
            <person name="Gonzalez D.A."/>
            <person name="Hamid H."/>
            <person name="Hawkins E.S."/>
            <person name="Hirani K."/>
            <person name="Hogues M.E."/>
            <person name="Hollins B."/>
            <person name="Hsiao C.-H."/>
            <person name="Jabil R."/>
            <person name="James M.L."/>
            <person name="Jhangiani S.N."/>
            <person name="Johnson B."/>
            <person name="Johnson Q."/>
            <person name="Joshi V."/>
            <person name="Kalu J.B."/>
            <person name="Kam C."/>
            <person name="Kashfia A."/>
            <person name="Keebler J."/>
            <person name="Kisamo H."/>
            <person name="Kovar C.L."/>
            <person name="Lago L.A."/>
            <person name="Lai C.-Y."/>
            <person name="Laidlaw J."/>
            <person name="Lara F."/>
            <person name="Le T.-K."/>
            <person name="Lee S.L."/>
            <person name="Legall F.H."/>
            <person name="Lemon S.J."/>
            <person name="Lewis L.R."/>
            <person name="Li B."/>
            <person name="Liu Y."/>
            <person name="Liu Y.-S."/>
            <person name="Lopez J."/>
            <person name="Lozado R.J."/>
            <person name="Lu J."/>
            <person name="Madu R.C."/>
            <person name="Maheshwari M."/>
            <person name="Maheshwari R."/>
            <person name="Malloy K."/>
            <person name="Martinez E."/>
            <person name="Mathew T."/>
            <person name="Mercado I.C."/>
            <person name="Mercado C."/>
            <person name="Meyer B."/>
            <person name="Montgomery K."/>
            <person name="Morgan M.B."/>
            <person name="Munidasa M."/>
            <person name="Nazareth L.V."/>
            <person name="Nelson J."/>
            <person name="Ng B.M."/>
            <person name="Nguyen N.B."/>
            <person name="Nguyen P.Q."/>
            <person name="Nguyen T."/>
            <person name="Obregon M."/>
            <person name="Okwuonu G.O."/>
            <person name="Onwere C.G."/>
            <person name="Orozco G."/>
            <person name="Parra A."/>
            <person name="Patel S."/>
            <person name="Patil S."/>
            <person name="Perez A."/>
            <person name="Perez Y."/>
            <person name="Pham C."/>
            <person name="Primus E.L."/>
            <person name="Pu L.-L."/>
            <person name="Puazo M."/>
            <person name="Qin X."/>
            <person name="Quiroz J.B."/>
            <person name="Reese J."/>
            <person name="Richards S."/>
            <person name="Rives C.M."/>
            <person name="Robberts R."/>
            <person name="Ruiz S.J."/>
            <person name="Ruiz M.J."/>
            <person name="Santibanez J."/>
            <person name="Schneider B.W."/>
            <person name="Sisson I."/>
            <person name="Smith M."/>
            <person name="Sodergren E."/>
            <person name="Song X.-Z."/>
            <person name="Song B.B."/>
            <person name="Summersgill H."/>
            <person name="Thelus R."/>
            <person name="Thornton R.D."/>
            <person name="Trejos Z.Y."/>
            <person name="Usmani K."/>
            <person name="Vattathil S."/>
            <person name="Villasana D."/>
            <person name="Walker D.L."/>
            <person name="Wang S."/>
            <person name="Wang K."/>
            <person name="White C.S."/>
            <person name="Williams A.C."/>
            <person name="Williamson J."/>
            <person name="Wilson K."/>
            <person name="Woghiren I.O."/>
            <person name="Woodworth J.R."/>
            <person name="Worley K.C."/>
            <person name="Wright R.A."/>
            <person name="Wu W."/>
            <person name="Young L."/>
            <person name="Zhang L."/>
            <person name="Zhang J."/>
            <person name="Zhu Y."/>
            <person name="Muzny D.M."/>
            <person name="Weinstock G."/>
            <person name="Gibbs R.A."/>
        </authorList>
    </citation>
    <scope>NUCLEOTIDE SEQUENCE [LARGE SCALE GENOMIC DNA]</scope>
    <source>
        <strain evidence="2">LSR1</strain>
    </source>
</reference>